<evidence type="ECO:0000313" key="5">
    <source>
        <dbReference type="EMBL" id="KAG9510585.1"/>
    </source>
</evidence>
<dbReference type="Pfam" id="PF03351">
    <property type="entry name" value="DOMON"/>
    <property type="match status" value="1"/>
</dbReference>
<feature type="compositionally biased region" description="Polar residues" evidence="2">
    <location>
        <begin position="486"/>
        <end position="498"/>
    </location>
</feature>
<sequence length="801" mass="87737">MCWSFANLANNAGAPSKQPYYGSLIGKLVSRSNGVSGDVFAVDEQTLFIKNFNYDGQAPDAYFWSSTSSPLPSADGFIVPDEKGSTKPLERYHNKDVVLRLPEGRTLREIRWLSIWCRQMKLNFGEILVTPSVIIPQPIEIAPLASVGSHQLHSGPITIIDAQTFLVPELVYDPLATSAYFWLARGSKGLVPNGLQLKDENGSASPLRKYNGETVVLSVPDDYTIYDFDYFGIWNADLQLAYGQTVIPQTARVPPSPKMLGIRPENKLNCEILYDDLGFELRWVLDGDDIVMQLVGKIEPGEYMAFGLGKDDARSDMINADAVVTWVDRVTGHVHAVDYFLSSKEQCSALSSSGPYRGSCPDVKFSGGSDSLTLLHGAIINSYTMVTFKRPQLGIDELYDQHVYSDGQQSIIWSIGPLNSRNEISYHRLRTRGDTFIDFARTPQWNCPNPDLNATMTSSSSSSSLQPAPLTVAASQVTTSTVDRPATTNSNNIQQKNKPPTKLAPANDSRPRAPLGNTLRAPSTPSDHHHHQNHNHHQTSTSNDNQTTAVGNNHQRASKLASSGSNWVIPPIVCPQDATFRVQIGPTGAHKGYESITGRPGWGISYYIDGLMIPELVVQRGKSYKFIVEAGNDKTNSAARHPFYITDSADGGFEYKSQEDSANERIYAGVGTKADGQLVPTAEGRLCEWHMSNDTTLPADNYTTFFDYQAVLRLHCGPGSSSVLKFTPDVGTPDLLYYQCYTHRYMGWKIHVVDHCESLGDNSAPANTVSSGRHTGVVNGQSVVKPSEATTGANVAQSGRA</sequence>
<proteinExistence type="predicted"/>
<name>A0ABQ7SBG0_9ACAR</name>
<dbReference type="SMART" id="SM00686">
    <property type="entry name" value="DM13"/>
    <property type="match status" value="2"/>
</dbReference>
<keyword evidence="6" id="KW-1185">Reference proteome</keyword>
<dbReference type="InterPro" id="IPR052126">
    <property type="entry name" value="Spindle_Org/Thrombomodulin"/>
</dbReference>
<dbReference type="InterPro" id="IPR005018">
    <property type="entry name" value="DOMON_domain"/>
</dbReference>
<feature type="non-terminal residue" evidence="5">
    <location>
        <position position="801"/>
    </location>
</feature>
<comment type="caution">
    <text evidence="5">The sequence shown here is derived from an EMBL/GenBank/DDBJ whole genome shotgun (WGS) entry which is preliminary data.</text>
</comment>
<dbReference type="Proteomes" id="UP000825002">
    <property type="component" value="Unassembled WGS sequence"/>
</dbReference>
<dbReference type="PANTHER" id="PTHR24036">
    <property type="entry name" value="SKELETOR-RELATED"/>
    <property type="match status" value="1"/>
</dbReference>
<evidence type="ECO:0000313" key="6">
    <source>
        <dbReference type="Proteomes" id="UP000825002"/>
    </source>
</evidence>
<dbReference type="InterPro" id="IPR019545">
    <property type="entry name" value="DM13_domain"/>
</dbReference>
<gene>
    <name evidence="5" type="primary">Skeletor</name>
    <name evidence="5" type="ORF">GZH46_00865</name>
</gene>
<evidence type="ECO:0000256" key="2">
    <source>
        <dbReference type="SAM" id="MobiDB-lite"/>
    </source>
</evidence>
<organism evidence="5 6">
    <name type="scientific">Fragariocoptes setiger</name>
    <dbReference type="NCBI Taxonomy" id="1670756"/>
    <lineage>
        <taxon>Eukaryota</taxon>
        <taxon>Metazoa</taxon>
        <taxon>Ecdysozoa</taxon>
        <taxon>Arthropoda</taxon>
        <taxon>Chelicerata</taxon>
        <taxon>Arachnida</taxon>
        <taxon>Acari</taxon>
        <taxon>Acariformes</taxon>
        <taxon>Trombidiformes</taxon>
        <taxon>Prostigmata</taxon>
        <taxon>Eupodina</taxon>
        <taxon>Eriophyoidea</taxon>
        <taxon>Phytoptidae</taxon>
        <taxon>Fragariocoptes</taxon>
    </lineage>
</organism>
<feature type="compositionally biased region" description="Polar residues" evidence="2">
    <location>
        <begin position="546"/>
        <end position="562"/>
    </location>
</feature>
<dbReference type="SMART" id="SM00664">
    <property type="entry name" value="DoH"/>
    <property type="match status" value="1"/>
</dbReference>
<keyword evidence="1" id="KW-0677">Repeat</keyword>
<feature type="region of interest" description="Disordered" evidence="2">
    <location>
        <begin position="765"/>
        <end position="801"/>
    </location>
</feature>
<dbReference type="PANTHER" id="PTHR24036:SF13">
    <property type="entry name" value="PROTEIN SKELETOR, ISOFORMS D_E"/>
    <property type="match status" value="1"/>
</dbReference>
<dbReference type="Pfam" id="PF25489">
    <property type="entry name" value="At5g54830"/>
    <property type="match status" value="1"/>
</dbReference>
<feature type="compositionally biased region" description="Low complexity" evidence="2">
    <location>
        <begin position="471"/>
        <end position="482"/>
    </location>
</feature>
<evidence type="ECO:0000259" key="3">
    <source>
        <dbReference type="PROSITE" id="PS50836"/>
    </source>
</evidence>
<dbReference type="PROSITE" id="PS51549">
    <property type="entry name" value="DM13"/>
    <property type="match status" value="2"/>
</dbReference>
<dbReference type="Pfam" id="PF10517">
    <property type="entry name" value="DM13"/>
    <property type="match status" value="2"/>
</dbReference>
<evidence type="ECO:0000259" key="4">
    <source>
        <dbReference type="PROSITE" id="PS51549"/>
    </source>
</evidence>
<accession>A0ABQ7SBG0</accession>
<dbReference type="PROSITE" id="PS50836">
    <property type="entry name" value="DOMON"/>
    <property type="match status" value="1"/>
</dbReference>
<feature type="domain" description="DM13" evidence="4">
    <location>
        <begin position="139"/>
        <end position="248"/>
    </location>
</feature>
<dbReference type="InterPro" id="IPR057443">
    <property type="entry name" value="At5g54830-like"/>
</dbReference>
<evidence type="ECO:0000256" key="1">
    <source>
        <dbReference type="ARBA" id="ARBA00022737"/>
    </source>
</evidence>
<feature type="domain" description="DM13" evidence="4">
    <location>
        <begin position="22"/>
        <end position="130"/>
    </location>
</feature>
<feature type="compositionally biased region" description="Basic residues" evidence="2">
    <location>
        <begin position="528"/>
        <end position="537"/>
    </location>
</feature>
<feature type="domain" description="DOMON" evidence="3">
    <location>
        <begin position="277"/>
        <end position="416"/>
    </location>
</feature>
<feature type="region of interest" description="Disordered" evidence="2">
    <location>
        <begin position="450"/>
        <end position="562"/>
    </location>
</feature>
<dbReference type="EMBL" id="JAIFTH010000117">
    <property type="protein sequence ID" value="KAG9510585.1"/>
    <property type="molecule type" value="Genomic_DNA"/>
</dbReference>
<reference evidence="5 6" key="1">
    <citation type="submission" date="2020-10" db="EMBL/GenBank/DDBJ databases">
        <authorList>
            <person name="Klimov P.B."/>
            <person name="Dyachkov S.M."/>
            <person name="Chetverikov P.E."/>
        </authorList>
    </citation>
    <scope>NUCLEOTIDE SEQUENCE [LARGE SCALE GENOMIC DNA]</scope>
    <source>
        <strain evidence="5">BMOC 18-1129-001#AD2665</strain>
        <tissue evidence="5">Entire mites</tissue>
    </source>
</reference>
<dbReference type="InterPro" id="IPR045266">
    <property type="entry name" value="DOH_DOMON"/>
</dbReference>
<dbReference type="CDD" id="cd09631">
    <property type="entry name" value="DOMON_DOH"/>
    <property type="match status" value="1"/>
</dbReference>
<protein>
    <submittedName>
        <fullName evidence="5">Protein Skeletor, isoforms D/E</fullName>
    </submittedName>
</protein>